<evidence type="ECO:0000256" key="7">
    <source>
        <dbReference type="ARBA" id="ARBA00022679"/>
    </source>
</evidence>
<keyword evidence="5" id="KW-0169">Cobalamin biosynthesis</keyword>
<comment type="catalytic activity">
    <reaction evidence="9">
        <text>5,6-dimethylbenzimidazole + nicotinate beta-D-ribonucleotide = alpha-ribazole 5'-phosphate + nicotinate + H(+)</text>
        <dbReference type="Rhea" id="RHEA:11196"/>
        <dbReference type="ChEBI" id="CHEBI:15378"/>
        <dbReference type="ChEBI" id="CHEBI:15890"/>
        <dbReference type="ChEBI" id="CHEBI:32544"/>
        <dbReference type="ChEBI" id="CHEBI:57502"/>
        <dbReference type="ChEBI" id="CHEBI:57918"/>
        <dbReference type="EC" id="2.4.2.21"/>
    </reaction>
</comment>
<dbReference type="Proteomes" id="UP000518288">
    <property type="component" value="Unassembled WGS sequence"/>
</dbReference>
<dbReference type="InterPro" id="IPR003200">
    <property type="entry name" value="Nict_dMeBzImd_PRibTrfase"/>
</dbReference>
<comment type="similarity">
    <text evidence="2">Belongs to the CobT family.</text>
</comment>
<keyword evidence="7 11" id="KW-0808">Transferase</keyword>
<keyword evidence="12" id="KW-1185">Reference proteome</keyword>
<comment type="pathway">
    <text evidence="1">Nucleoside biosynthesis; alpha-ribazole biosynthesis; alpha-ribazole from 5,6-dimethylbenzimidazole: step 1/2.</text>
</comment>
<dbReference type="EC" id="2.4.2.21" evidence="3"/>
<dbReference type="Gene3D" id="3.40.50.10210">
    <property type="match status" value="1"/>
</dbReference>
<evidence type="ECO:0000256" key="9">
    <source>
        <dbReference type="ARBA" id="ARBA00047340"/>
    </source>
</evidence>
<dbReference type="UniPathway" id="UPA00061">
    <property type="reaction ID" value="UER00516"/>
</dbReference>
<keyword evidence="6 11" id="KW-0328">Glycosyltransferase</keyword>
<evidence type="ECO:0000256" key="10">
    <source>
        <dbReference type="SAM" id="MobiDB-lite"/>
    </source>
</evidence>
<evidence type="ECO:0000256" key="2">
    <source>
        <dbReference type="ARBA" id="ARBA00007110"/>
    </source>
</evidence>
<dbReference type="CDD" id="cd02439">
    <property type="entry name" value="DMB-PRT_CobT"/>
    <property type="match status" value="1"/>
</dbReference>
<feature type="region of interest" description="Disordered" evidence="10">
    <location>
        <begin position="338"/>
        <end position="363"/>
    </location>
</feature>
<dbReference type="PANTHER" id="PTHR43463:SF1">
    <property type="entry name" value="NICOTINATE-NUCLEOTIDE--DIMETHYLBENZIMIDAZOLE PHOSPHORIBOSYLTRANSFERASE"/>
    <property type="match status" value="1"/>
</dbReference>
<dbReference type="InterPro" id="IPR036087">
    <property type="entry name" value="Nict_dMeBzImd_PRibTrfase_sf"/>
</dbReference>
<evidence type="ECO:0000256" key="4">
    <source>
        <dbReference type="ARBA" id="ARBA00015486"/>
    </source>
</evidence>
<name>A0A7Y9UIE9_9BURK</name>
<dbReference type="GO" id="GO:0009236">
    <property type="term" value="P:cobalamin biosynthetic process"/>
    <property type="evidence" value="ECO:0007669"/>
    <property type="project" value="UniProtKB-KW"/>
</dbReference>
<dbReference type="GO" id="GO:0008939">
    <property type="term" value="F:nicotinate-nucleotide-dimethylbenzimidazole phosphoribosyltransferase activity"/>
    <property type="evidence" value="ECO:0007669"/>
    <property type="project" value="UniProtKB-EC"/>
</dbReference>
<organism evidence="11 12">
    <name type="scientific">Sphaerotilus montanus</name>
    <dbReference type="NCBI Taxonomy" id="522889"/>
    <lineage>
        <taxon>Bacteria</taxon>
        <taxon>Pseudomonadati</taxon>
        <taxon>Pseudomonadota</taxon>
        <taxon>Betaproteobacteria</taxon>
        <taxon>Burkholderiales</taxon>
        <taxon>Sphaerotilaceae</taxon>
        <taxon>Sphaerotilus</taxon>
    </lineage>
</organism>
<sequence>MRPDSTPLIPPTAHPALEEALQFKLRRRVSTAGHLGELLPLAMRIGLLQHALRPRLRQPQLLLFVGDHGIAVDLNPPQHLSTTSMVHDVLENRVPLPLFAHQQGLSVSVVDAGLATPLPIGPGVISRKIAHGTRNSRLTAAMSLDQVNSAIRAGMEIAQALPGNVLGCAAIGVGARESAALVIARVTGRPLHDLVYAGPKMRREELEHTLAVLQTALNRHGPIEDPVQALATFGGFEMAMMVGAMLKAAEQRHLILVDGLPACAALLIATHIAGPVIDYCLFCRSTDHHGLDTALAGFESTALLALGLESLDGTGITLSWPLVRAAAALLTEVVDTVEPLPPSDEPEQTTPSADIDQDCIRTP</sequence>
<accession>A0A7Y9UIE9</accession>
<dbReference type="Pfam" id="PF02277">
    <property type="entry name" value="DBI_PRT"/>
    <property type="match status" value="1"/>
</dbReference>
<evidence type="ECO:0000256" key="6">
    <source>
        <dbReference type="ARBA" id="ARBA00022676"/>
    </source>
</evidence>
<evidence type="ECO:0000256" key="3">
    <source>
        <dbReference type="ARBA" id="ARBA00011991"/>
    </source>
</evidence>
<protein>
    <recommendedName>
        <fullName evidence="4">Nicotinate-nucleotide--dimethylbenzimidazole phosphoribosyltransferase</fullName>
        <ecNumber evidence="3">2.4.2.21</ecNumber>
    </recommendedName>
    <alternativeName>
        <fullName evidence="8">N(1)-alpha-phosphoribosyltransferase</fullName>
    </alternativeName>
</protein>
<dbReference type="Gene3D" id="1.10.1610.10">
    <property type="match status" value="1"/>
</dbReference>
<evidence type="ECO:0000256" key="5">
    <source>
        <dbReference type="ARBA" id="ARBA00022573"/>
    </source>
</evidence>
<dbReference type="EMBL" id="JACCFH010000001">
    <property type="protein sequence ID" value="NYG31665.1"/>
    <property type="molecule type" value="Genomic_DNA"/>
</dbReference>
<dbReference type="InterPro" id="IPR023195">
    <property type="entry name" value="Nict_dMeBzImd_PRibTrfase_N"/>
</dbReference>
<gene>
    <name evidence="11" type="ORF">BDD16_000651</name>
</gene>
<dbReference type="AlphaFoldDB" id="A0A7Y9UIE9"/>
<evidence type="ECO:0000313" key="12">
    <source>
        <dbReference type="Proteomes" id="UP000518288"/>
    </source>
</evidence>
<dbReference type="RefSeq" id="WP_179632637.1">
    <property type="nucleotide sequence ID" value="NZ_JACCFH010000001.1"/>
</dbReference>
<dbReference type="PANTHER" id="PTHR43463">
    <property type="entry name" value="NICOTINATE-NUCLEOTIDE--DIMETHYLBENZIMIDAZOLE PHOSPHORIBOSYLTRANSFERASE"/>
    <property type="match status" value="1"/>
</dbReference>
<evidence type="ECO:0000256" key="1">
    <source>
        <dbReference type="ARBA" id="ARBA00005049"/>
    </source>
</evidence>
<evidence type="ECO:0000256" key="8">
    <source>
        <dbReference type="ARBA" id="ARBA00030686"/>
    </source>
</evidence>
<evidence type="ECO:0000313" key="11">
    <source>
        <dbReference type="EMBL" id="NYG31665.1"/>
    </source>
</evidence>
<reference evidence="11 12" key="1">
    <citation type="submission" date="2020-07" db="EMBL/GenBank/DDBJ databases">
        <title>Genomic Encyclopedia of Archaeal and Bacterial Type Strains, Phase II (KMG-II): from individual species to whole genera.</title>
        <authorList>
            <person name="Goeker M."/>
        </authorList>
    </citation>
    <scope>NUCLEOTIDE SEQUENCE [LARGE SCALE GENOMIC DNA]</scope>
    <source>
        <strain evidence="11 12">DSM 21226</strain>
    </source>
</reference>
<proteinExistence type="inferred from homology"/>
<comment type="caution">
    <text evidence="11">The sequence shown here is derived from an EMBL/GenBank/DDBJ whole genome shotgun (WGS) entry which is preliminary data.</text>
</comment>
<dbReference type="SUPFAM" id="SSF52733">
    <property type="entry name" value="Nicotinate mononucleotide:5,6-dimethylbenzimidazole phosphoribosyltransferase (CobT)"/>
    <property type="match status" value="1"/>
</dbReference>